<sequence length="112" mass="12546">MITGPPPPPPSPPAASSLPCLTLFAPRTRRPHVSSTGSAWTENNSHRASIKIILKIIFLSRSTKQMTQWFSFCSSHTEFRAVDLTLRNRLTPPHSWRADGPLTRVTLMIRRG</sequence>
<dbReference type="AlphaFoldDB" id="A0A5B7JLH7"/>
<organism evidence="1 2">
    <name type="scientific">Portunus trituberculatus</name>
    <name type="common">Swimming crab</name>
    <name type="synonym">Neptunus trituberculatus</name>
    <dbReference type="NCBI Taxonomy" id="210409"/>
    <lineage>
        <taxon>Eukaryota</taxon>
        <taxon>Metazoa</taxon>
        <taxon>Ecdysozoa</taxon>
        <taxon>Arthropoda</taxon>
        <taxon>Crustacea</taxon>
        <taxon>Multicrustacea</taxon>
        <taxon>Malacostraca</taxon>
        <taxon>Eumalacostraca</taxon>
        <taxon>Eucarida</taxon>
        <taxon>Decapoda</taxon>
        <taxon>Pleocyemata</taxon>
        <taxon>Brachyura</taxon>
        <taxon>Eubrachyura</taxon>
        <taxon>Portunoidea</taxon>
        <taxon>Portunidae</taxon>
        <taxon>Portuninae</taxon>
        <taxon>Portunus</taxon>
    </lineage>
</organism>
<comment type="caution">
    <text evidence="1">The sequence shown here is derived from an EMBL/GenBank/DDBJ whole genome shotgun (WGS) entry which is preliminary data.</text>
</comment>
<evidence type="ECO:0000313" key="1">
    <source>
        <dbReference type="EMBL" id="MPC97580.1"/>
    </source>
</evidence>
<keyword evidence="2" id="KW-1185">Reference proteome</keyword>
<protein>
    <submittedName>
        <fullName evidence="1">Uncharacterized protein</fullName>
    </submittedName>
</protein>
<proteinExistence type="predicted"/>
<name>A0A5B7JLH7_PORTR</name>
<accession>A0A5B7JLH7</accession>
<reference evidence="1 2" key="1">
    <citation type="submission" date="2019-05" db="EMBL/GenBank/DDBJ databases">
        <title>Another draft genome of Portunus trituberculatus and its Hox gene families provides insights of decapod evolution.</title>
        <authorList>
            <person name="Jeong J.-H."/>
            <person name="Song I."/>
            <person name="Kim S."/>
            <person name="Choi T."/>
            <person name="Kim D."/>
            <person name="Ryu S."/>
            <person name="Kim W."/>
        </authorList>
    </citation>
    <scope>NUCLEOTIDE SEQUENCE [LARGE SCALE GENOMIC DNA]</scope>
    <source>
        <tissue evidence="1">Muscle</tissue>
    </source>
</reference>
<gene>
    <name evidence="1" type="ORF">E2C01_092900</name>
</gene>
<dbReference type="EMBL" id="VSRR010110572">
    <property type="protein sequence ID" value="MPC97580.1"/>
    <property type="molecule type" value="Genomic_DNA"/>
</dbReference>
<evidence type="ECO:0000313" key="2">
    <source>
        <dbReference type="Proteomes" id="UP000324222"/>
    </source>
</evidence>
<dbReference type="Proteomes" id="UP000324222">
    <property type="component" value="Unassembled WGS sequence"/>
</dbReference>